<dbReference type="AlphaFoldDB" id="A0A9P6W377"/>
<keyword evidence="3" id="KW-1185">Reference proteome</keyword>
<gene>
    <name evidence="2" type="ORF">C6P46_003291</name>
</gene>
<evidence type="ECO:0008006" key="4">
    <source>
        <dbReference type="Google" id="ProtNLM"/>
    </source>
</evidence>
<organism evidence="2 3">
    <name type="scientific">Rhodotorula mucilaginosa</name>
    <name type="common">Yeast</name>
    <name type="synonym">Rhodotorula rubra</name>
    <dbReference type="NCBI Taxonomy" id="5537"/>
    <lineage>
        <taxon>Eukaryota</taxon>
        <taxon>Fungi</taxon>
        <taxon>Dikarya</taxon>
        <taxon>Basidiomycota</taxon>
        <taxon>Pucciniomycotina</taxon>
        <taxon>Microbotryomycetes</taxon>
        <taxon>Sporidiobolales</taxon>
        <taxon>Sporidiobolaceae</taxon>
        <taxon>Rhodotorula</taxon>
    </lineage>
</organism>
<name>A0A9P6W377_RHOMI</name>
<accession>A0A9P6W377</accession>
<comment type="caution">
    <text evidence="2">The sequence shown here is derived from an EMBL/GenBank/DDBJ whole genome shotgun (WGS) entry which is preliminary data.</text>
</comment>
<dbReference type="OrthoDB" id="3512845at2759"/>
<evidence type="ECO:0000256" key="1">
    <source>
        <dbReference type="SAM" id="MobiDB-lite"/>
    </source>
</evidence>
<dbReference type="GO" id="GO:1990165">
    <property type="term" value="F:single-strand break-containing DNA binding"/>
    <property type="evidence" value="ECO:0007669"/>
    <property type="project" value="TreeGrafter"/>
</dbReference>
<evidence type="ECO:0000313" key="3">
    <source>
        <dbReference type="Proteomes" id="UP000777482"/>
    </source>
</evidence>
<dbReference type="GO" id="GO:0000012">
    <property type="term" value="P:single strand break repair"/>
    <property type="evidence" value="ECO:0007669"/>
    <property type="project" value="TreeGrafter"/>
</dbReference>
<evidence type="ECO:0000313" key="2">
    <source>
        <dbReference type="EMBL" id="KAG0662549.1"/>
    </source>
</evidence>
<dbReference type="Gene3D" id="3.30.428.10">
    <property type="entry name" value="HIT-like"/>
    <property type="match status" value="1"/>
</dbReference>
<dbReference type="GO" id="GO:0003697">
    <property type="term" value="F:single-stranded DNA binding"/>
    <property type="evidence" value="ECO:0007669"/>
    <property type="project" value="TreeGrafter"/>
</dbReference>
<dbReference type="GO" id="GO:0003725">
    <property type="term" value="F:double-stranded RNA binding"/>
    <property type="evidence" value="ECO:0007669"/>
    <property type="project" value="TreeGrafter"/>
</dbReference>
<feature type="region of interest" description="Disordered" evidence="1">
    <location>
        <begin position="104"/>
        <end position="125"/>
    </location>
</feature>
<feature type="compositionally biased region" description="Basic and acidic residues" evidence="1">
    <location>
        <begin position="110"/>
        <end position="125"/>
    </location>
</feature>
<dbReference type="SUPFAM" id="SSF54197">
    <property type="entry name" value="HIT-like"/>
    <property type="match status" value="1"/>
</dbReference>
<dbReference type="PANTHER" id="PTHR12486:SF4">
    <property type="entry name" value="APRATAXIN"/>
    <property type="match status" value="1"/>
</dbReference>
<dbReference type="GO" id="GO:0005634">
    <property type="term" value="C:nucleus"/>
    <property type="evidence" value="ECO:0007669"/>
    <property type="project" value="TreeGrafter"/>
</dbReference>
<sequence length="225" mass="25095">MSSCRGLIRSARPRQKPTSTFTPAPTAARSSNPRTARSPPPPTFDPTSLRARFIPFQSPHKTAGRAKMSWNKVLEDYARLKKPERELPPGVFVAATRKTVNRQRAPPGIKHPEKLTDTTRAPSREPFELEGGFTLSGPALSSLSQLLKSPYALQVLKELQSQAEEVKDMIRDEMEKEYGWSWGVQAGFHAVESMRHVHLHVISTDFLSPKLKNKKCVTGAFALIP</sequence>
<dbReference type="Pfam" id="PF11969">
    <property type="entry name" value="DcpS_C"/>
    <property type="match status" value="1"/>
</dbReference>
<dbReference type="GO" id="GO:0033699">
    <property type="term" value="F:DNA 5'-adenosine monophosphate hydrolase activity"/>
    <property type="evidence" value="ECO:0007669"/>
    <property type="project" value="TreeGrafter"/>
</dbReference>
<dbReference type="EMBL" id="PUHQ01000026">
    <property type="protein sequence ID" value="KAG0662549.1"/>
    <property type="molecule type" value="Genomic_DNA"/>
</dbReference>
<reference evidence="2 3" key="1">
    <citation type="submission" date="2020-11" db="EMBL/GenBank/DDBJ databases">
        <title>Kefir isolates.</title>
        <authorList>
            <person name="Marcisauskas S."/>
            <person name="Kim Y."/>
            <person name="Blasche S."/>
        </authorList>
    </citation>
    <scope>NUCLEOTIDE SEQUENCE [LARGE SCALE GENOMIC DNA]</scope>
    <source>
        <strain evidence="2 3">KR</strain>
    </source>
</reference>
<feature type="region of interest" description="Disordered" evidence="1">
    <location>
        <begin position="1"/>
        <end position="50"/>
    </location>
</feature>
<dbReference type="GO" id="GO:0030983">
    <property type="term" value="F:mismatched DNA binding"/>
    <property type="evidence" value="ECO:0007669"/>
    <property type="project" value="TreeGrafter"/>
</dbReference>
<dbReference type="InterPro" id="IPR036265">
    <property type="entry name" value="HIT-like_sf"/>
</dbReference>
<proteinExistence type="predicted"/>
<feature type="compositionally biased region" description="Low complexity" evidence="1">
    <location>
        <begin position="17"/>
        <end position="31"/>
    </location>
</feature>
<protein>
    <recommendedName>
        <fullName evidence="4">HIT domain-containing protein</fullName>
    </recommendedName>
</protein>
<dbReference type="PANTHER" id="PTHR12486">
    <property type="entry name" value="APRATAXIN-RELATED"/>
    <property type="match status" value="1"/>
</dbReference>
<dbReference type="Proteomes" id="UP000777482">
    <property type="component" value="Unassembled WGS sequence"/>
</dbReference>